<name>A0A6A4IAB0_9AGAR</name>
<proteinExistence type="predicted"/>
<sequence length="106" mass="11883">MSRGAGSKRGNAPRSIIQESCTQKTEFYDLEAPAKVGNSSCLWQSPRYLFKSHICIHQLITPGLQLILVVLGTWQTIPEIVPLLNSLMMEYMWMVPVVSRCALCSL</sequence>
<organism evidence="1 2">
    <name type="scientific">Gymnopus androsaceus JB14</name>
    <dbReference type="NCBI Taxonomy" id="1447944"/>
    <lineage>
        <taxon>Eukaryota</taxon>
        <taxon>Fungi</taxon>
        <taxon>Dikarya</taxon>
        <taxon>Basidiomycota</taxon>
        <taxon>Agaricomycotina</taxon>
        <taxon>Agaricomycetes</taxon>
        <taxon>Agaricomycetidae</taxon>
        <taxon>Agaricales</taxon>
        <taxon>Marasmiineae</taxon>
        <taxon>Omphalotaceae</taxon>
        <taxon>Gymnopus</taxon>
    </lineage>
</organism>
<keyword evidence="2" id="KW-1185">Reference proteome</keyword>
<evidence type="ECO:0000313" key="1">
    <source>
        <dbReference type="EMBL" id="KAE9407519.1"/>
    </source>
</evidence>
<gene>
    <name evidence="1" type="ORF">BT96DRAFT_104698</name>
</gene>
<reference evidence="1" key="1">
    <citation type="journal article" date="2019" name="Environ. Microbiol.">
        <title>Fungal ecological strategies reflected in gene transcription - a case study of two litter decomposers.</title>
        <authorList>
            <person name="Barbi F."/>
            <person name="Kohler A."/>
            <person name="Barry K."/>
            <person name="Baskaran P."/>
            <person name="Daum C."/>
            <person name="Fauchery L."/>
            <person name="Ihrmark K."/>
            <person name="Kuo A."/>
            <person name="LaButti K."/>
            <person name="Lipzen A."/>
            <person name="Morin E."/>
            <person name="Grigoriev I.V."/>
            <person name="Henrissat B."/>
            <person name="Lindahl B."/>
            <person name="Martin F."/>
        </authorList>
    </citation>
    <scope>NUCLEOTIDE SEQUENCE</scope>
    <source>
        <strain evidence="1">JB14</strain>
    </source>
</reference>
<dbReference type="EMBL" id="ML769395">
    <property type="protein sequence ID" value="KAE9407519.1"/>
    <property type="molecule type" value="Genomic_DNA"/>
</dbReference>
<protein>
    <submittedName>
        <fullName evidence="1">Uncharacterized protein</fullName>
    </submittedName>
</protein>
<dbReference type="Proteomes" id="UP000799118">
    <property type="component" value="Unassembled WGS sequence"/>
</dbReference>
<dbReference type="AlphaFoldDB" id="A0A6A4IAB0"/>
<evidence type="ECO:0000313" key="2">
    <source>
        <dbReference type="Proteomes" id="UP000799118"/>
    </source>
</evidence>
<accession>A0A6A4IAB0</accession>